<accession>Q02BT4</accession>
<dbReference type="Pfam" id="PF04325">
    <property type="entry name" value="DUF465"/>
    <property type="match status" value="1"/>
</dbReference>
<evidence type="ECO:0000256" key="1">
    <source>
        <dbReference type="SAM" id="MobiDB-lite"/>
    </source>
</evidence>
<proteinExistence type="predicted"/>
<dbReference type="EMBL" id="CP000473">
    <property type="protein sequence ID" value="ABJ81482.1"/>
    <property type="molecule type" value="Genomic_DNA"/>
</dbReference>
<dbReference type="KEGG" id="sus:Acid_0472"/>
<dbReference type="Gene3D" id="6.10.280.50">
    <property type="match status" value="1"/>
</dbReference>
<dbReference type="AlphaFoldDB" id="Q02BT4"/>
<feature type="region of interest" description="Disordered" evidence="1">
    <location>
        <begin position="1"/>
        <end position="25"/>
    </location>
</feature>
<dbReference type="STRING" id="234267.Acid_0472"/>
<organism evidence="2">
    <name type="scientific">Solibacter usitatus (strain Ellin6076)</name>
    <dbReference type="NCBI Taxonomy" id="234267"/>
    <lineage>
        <taxon>Bacteria</taxon>
        <taxon>Pseudomonadati</taxon>
        <taxon>Acidobacteriota</taxon>
        <taxon>Terriglobia</taxon>
        <taxon>Bryobacterales</taxon>
        <taxon>Solibacteraceae</taxon>
        <taxon>Candidatus Solibacter</taxon>
    </lineage>
</organism>
<protein>
    <recommendedName>
        <fullName evidence="3">DUF465 domain-containing protein</fullName>
    </recommendedName>
</protein>
<dbReference type="InParanoid" id="Q02BT4"/>
<name>Q02BT4_SOLUE</name>
<reference evidence="2" key="1">
    <citation type="submission" date="2006-10" db="EMBL/GenBank/DDBJ databases">
        <title>Complete sequence of Solibacter usitatus Ellin6076.</title>
        <authorList>
            <consortium name="US DOE Joint Genome Institute"/>
            <person name="Copeland A."/>
            <person name="Lucas S."/>
            <person name="Lapidus A."/>
            <person name="Barry K."/>
            <person name="Detter J.C."/>
            <person name="Glavina del Rio T."/>
            <person name="Hammon N."/>
            <person name="Israni S."/>
            <person name="Dalin E."/>
            <person name="Tice H."/>
            <person name="Pitluck S."/>
            <person name="Thompson L.S."/>
            <person name="Brettin T."/>
            <person name="Bruce D."/>
            <person name="Han C."/>
            <person name="Tapia R."/>
            <person name="Gilna P."/>
            <person name="Schmutz J."/>
            <person name="Larimer F."/>
            <person name="Land M."/>
            <person name="Hauser L."/>
            <person name="Kyrpides N."/>
            <person name="Mikhailova N."/>
            <person name="Janssen P.H."/>
            <person name="Kuske C.R."/>
            <person name="Richardson P."/>
        </authorList>
    </citation>
    <scope>NUCLEOTIDE SEQUENCE</scope>
    <source>
        <strain evidence="2">Ellin6076</strain>
    </source>
</reference>
<dbReference type="InterPro" id="IPR007420">
    <property type="entry name" value="DUF465"/>
</dbReference>
<gene>
    <name evidence="2" type="ordered locus">Acid_0472</name>
</gene>
<sequence>MMPSAKNEPRLPTEPHPNQPTRRGNLIWEELPNMERIAIEELKAHLMATNEEFRLLATQHTEFAHKLDELEALPHLTDQEQLEETRLKKLKLRIKDQMEAIMSHTRSPQVA</sequence>
<dbReference type="eggNOG" id="ENOG5033M8W">
    <property type="taxonomic scope" value="Bacteria"/>
</dbReference>
<dbReference type="HOGENOM" id="CLU_2156696_0_0_0"/>
<dbReference type="InterPro" id="IPR038444">
    <property type="entry name" value="DUF465_sf"/>
</dbReference>
<evidence type="ECO:0008006" key="3">
    <source>
        <dbReference type="Google" id="ProtNLM"/>
    </source>
</evidence>
<evidence type="ECO:0000313" key="2">
    <source>
        <dbReference type="EMBL" id="ABJ81482.1"/>
    </source>
</evidence>